<protein>
    <submittedName>
        <fullName evidence="4">D-galactarolactone cycloisomerase</fullName>
        <ecNumber evidence="4">5.5.1.-</ecNumber>
    </submittedName>
</protein>
<dbReference type="SMART" id="SM00922">
    <property type="entry name" value="MR_MLE"/>
    <property type="match status" value="1"/>
</dbReference>
<dbReference type="CDD" id="cd03316">
    <property type="entry name" value="MR_like"/>
    <property type="match status" value="1"/>
</dbReference>
<dbReference type="PANTHER" id="PTHR48080">
    <property type="entry name" value="D-GALACTONATE DEHYDRATASE-RELATED"/>
    <property type="match status" value="1"/>
</dbReference>
<proteinExistence type="predicted"/>
<dbReference type="SUPFAM" id="SSF51604">
    <property type="entry name" value="Enolase C-terminal domain-like"/>
    <property type="match status" value="1"/>
</dbReference>
<gene>
    <name evidence="4" type="ORF">J2Z37_002370</name>
</gene>
<keyword evidence="2" id="KW-0456">Lyase</keyword>
<dbReference type="InterPro" id="IPR029017">
    <property type="entry name" value="Enolase-like_N"/>
</dbReference>
<dbReference type="PANTHER" id="PTHR48080:SF2">
    <property type="entry name" value="D-GALACTONATE DEHYDRATASE"/>
    <property type="match status" value="1"/>
</dbReference>
<dbReference type="GO" id="GO:0016853">
    <property type="term" value="F:isomerase activity"/>
    <property type="evidence" value="ECO:0007669"/>
    <property type="project" value="UniProtKB-KW"/>
</dbReference>
<dbReference type="EC" id="5.5.1.-" evidence="4"/>
<evidence type="ECO:0000313" key="4">
    <source>
        <dbReference type="EMBL" id="MBP1932369.1"/>
    </source>
</evidence>
<keyword evidence="1" id="KW-0479">Metal-binding</keyword>
<reference evidence="4 5" key="1">
    <citation type="submission" date="2021-03" db="EMBL/GenBank/DDBJ databases">
        <title>Genomic Encyclopedia of Type Strains, Phase IV (KMG-IV): sequencing the most valuable type-strain genomes for metagenomic binning, comparative biology and taxonomic classification.</title>
        <authorList>
            <person name="Goeker M."/>
        </authorList>
    </citation>
    <scope>NUCLEOTIDE SEQUENCE [LARGE SCALE GENOMIC DNA]</scope>
    <source>
        <strain evidence="4 5">DSM 24738</strain>
    </source>
</reference>
<dbReference type="InterPro" id="IPR034593">
    <property type="entry name" value="DgoD-like"/>
</dbReference>
<accession>A0ABS4GQ30</accession>
<name>A0ABS4GQ30_9BACL</name>
<dbReference type="InterPro" id="IPR013342">
    <property type="entry name" value="Mandelate_racemase_C"/>
</dbReference>
<organism evidence="4 5">
    <name type="scientific">Ammoniphilus resinae</name>
    <dbReference type="NCBI Taxonomy" id="861532"/>
    <lineage>
        <taxon>Bacteria</taxon>
        <taxon>Bacillati</taxon>
        <taxon>Bacillota</taxon>
        <taxon>Bacilli</taxon>
        <taxon>Bacillales</taxon>
        <taxon>Paenibacillaceae</taxon>
        <taxon>Aneurinibacillus group</taxon>
        <taxon>Ammoniphilus</taxon>
    </lineage>
</organism>
<dbReference type="SFLD" id="SFLDS00001">
    <property type="entry name" value="Enolase"/>
    <property type="match status" value="1"/>
</dbReference>
<keyword evidence="4" id="KW-0413">Isomerase</keyword>
<feature type="domain" description="Mandelate racemase/muconate lactonizing enzyme C-terminal" evidence="3">
    <location>
        <begin position="152"/>
        <end position="246"/>
    </location>
</feature>
<dbReference type="Gene3D" id="3.30.390.10">
    <property type="entry name" value="Enolase-like, N-terminal domain"/>
    <property type="match status" value="1"/>
</dbReference>
<keyword evidence="5" id="KW-1185">Reference proteome</keyword>
<dbReference type="Gene3D" id="3.20.20.120">
    <property type="entry name" value="Enolase-like C-terminal domain"/>
    <property type="match status" value="1"/>
</dbReference>
<sequence length="374" mass="42682">MKISKLKCLFLFSPFERPLGNSLVFFQGKCGNVIQLVTDEGVIGYGEAYGDQSQLYKLFNELFPSLIGINFDSWELVQKEIRRSLEGRVAPYVLGCIESAFNLAYWDIQGKMAGKSVCQLFGAEPIDQIPIYGTGLFYRDVEDYQKQLPFFMDEMQGFVDRGYHGIKMKAGRYPVEQEAWLIGQVRKEMPAHMQLMVDANCGMRSVEETKDLVKRLEDLGIYWLEEPFKPDQYGRYQEITKNAKMSIAAGENEYSLTGFEQLIESKVSILQPELSLCGGFSQIPALIELAKQAQVPLTPHVWGSGMLYAATLQFYSMTHEKPTFLYECPFLDDPLRDYCFDSLTIQNGYIDTPKKPGLGVEINEEVMKKYLINF</sequence>
<dbReference type="SUPFAM" id="SSF54826">
    <property type="entry name" value="Enolase N-terminal domain-like"/>
    <property type="match status" value="1"/>
</dbReference>
<dbReference type="Proteomes" id="UP001519343">
    <property type="component" value="Unassembled WGS sequence"/>
</dbReference>
<dbReference type="InterPro" id="IPR013341">
    <property type="entry name" value="Mandelate_racemase_N_dom"/>
</dbReference>
<dbReference type="RefSeq" id="WP_209810419.1">
    <property type="nucleotide sequence ID" value="NZ_JAGGKT010000006.1"/>
</dbReference>
<evidence type="ECO:0000259" key="3">
    <source>
        <dbReference type="SMART" id="SM00922"/>
    </source>
</evidence>
<evidence type="ECO:0000313" key="5">
    <source>
        <dbReference type="Proteomes" id="UP001519343"/>
    </source>
</evidence>
<dbReference type="InterPro" id="IPR029065">
    <property type="entry name" value="Enolase_C-like"/>
</dbReference>
<dbReference type="Pfam" id="PF13378">
    <property type="entry name" value="MR_MLE_C"/>
    <property type="match status" value="1"/>
</dbReference>
<dbReference type="Pfam" id="PF02746">
    <property type="entry name" value="MR_MLE_N"/>
    <property type="match status" value="1"/>
</dbReference>
<comment type="caution">
    <text evidence="4">The sequence shown here is derived from an EMBL/GenBank/DDBJ whole genome shotgun (WGS) entry which is preliminary data.</text>
</comment>
<dbReference type="InterPro" id="IPR036849">
    <property type="entry name" value="Enolase-like_C_sf"/>
</dbReference>
<evidence type="ECO:0000256" key="2">
    <source>
        <dbReference type="ARBA" id="ARBA00023239"/>
    </source>
</evidence>
<evidence type="ECO:0000256" key="1">
    <source>
        <dbReference type="ARBA" id="ARBA00022723"/>
    </source>
</evidence>
<dbReference type="EMBL" id="JAGGKT010000006">
    <property type="protein sequence ID" value="MBP1932369.1"/>
    <property type="molecule type" value="Genomic_DNA"/>
</dbReference>